<dbReference type="GO" id="GO:0003677">
    <property type="term" value="F:DNA binding"/>
    <property type="evidence" value="ECO:0007669"/>
    <property type="project" value="InterPro"/>
</dbReference>
<dbReference type="InterPro" id="IPR013762">
    <property type="entry name" value="Integrase-like_cat_sf"/>
</dbReference>
<dbReference type="OrthoDB" id="8776710at2"/>
<evidence type="ECO:0000256" key="1">
    <source>
        <dbReference type="ARBA" id="ARBA00023172"/>
    </source>
</evidence>
<dbReference type="EMBL" id="CP020809">
    <property type="protein sequence ID" value="ART73650.1"/>
    <property type="molecule type" value="Genomic_DNA"/>
</dbReference>
<dbReference type="GO" id="GO:0015074">
    <property type="term" value="P:DNA integration"/>
    <property type="evidence" value="ECO:0007669"/>
    <property type="project" value="InterPro"/>
</dbReference>
<dbReference type="InterPro" id="IPR011010">
    <property type="entry name" value="DNA_brk_join_enz"/>
</dbReference>
<dbReference type="KEGG" id="mdx:BTO20_15835"/>
<dbReference type="SUPFAM" id="SSF56349">
    <property type="entry name" value="DNA breaking-rejoining enzymes"/>
    <property type="match status" value="1"/>
</dbReference>
<proteinExistence type="predicted"/>
<dbReference type="AlphaFoldDB" id="A0A1Y0CEE8"/>
<sequence length="403" mass="45337">MRGSGLPIREGTPLLLTVSGLIDGRPWRAEPIDEREVRALARHLIAACFVVVAYLSGMRPGEVLSLERGCLRRDPDTGMLLISGRHWKGVRDDTGDHNPHGEVRPDPWVVTEPVAAAIDVLQSLHDESLLFPNRLGARADSAQRFRDGRSSTTGRVSRDLDALRDWVNHYCEATGRSDTIPIDPEQRSIQPRQFRRTLAWFIARKPRGIVAAAIQYGHLKVQMTVGYAGTYACGFPDELAFEELLARLDNLAEAHQRLTSGEHVSGPAAELYRDRVHNAQRFTGHVLATHRDARKLYTNPDLQIFPGVGMTCVFDPQRAACRFSRDDTDSRRTPDLSDCQPYCANIARTDGDIDVLREHVQRLAQLVDDPLAPEPRTQRDRHELRRLRTMVLDHDNGRTAPHD</sequence>
<keyword evidence="1" id="KW-0233">DNA recombination</keyword>
<gene>
    <name evidence="2" type="ORF">BTO20_15835</name>
</gene>
<dbReference type="Proteomes" id="UP000195331">
    <property type="component" value="Chromosome"/>
</dbReference>
<keyword evidence="3" id="KW-1185">Reference proteome</keyword>
<evidence type="ECO:0000313" key="2">
    <source>
        <dbReference type="EMBL" id="ART73650.1"/>
    </source>
</evidence>
<accession>A0A1Y0CEE8</accession>
<protein>
    <recommendedName>
        <fullName evidence="4">Integrase</fullName>
    </recommendedName>
</protein>
<reference evidence="2 3" key="1">
    <citation type="submission" date="2017-04" db="EMBL/GenBank/DDBJ databases">
        <title>Whole Genome Sequence of 1,4-Dioxane Degrading Bacterium Mycobacterium dioxanotrophicus PH-06.</title>
        <authorList>
            <person name="He Y."/>
        </authorList>
    </citation>
    <scope>NUCLEOTIDE SEQUENCE [LARGE SCALE GENOMIC DNA]</scope>
    <source>
        <strain evidence="2 3">PH-06</strain>
    </source>
</reference>
<evidence type="ECO:0000313" key="3">
    <source>
        <dbReference type="Proteomes" id="UP000195331"/>
    </source>
</evidence>
<organism evidence="2 3">
    <name type="scientific">Mycobacterium dioxanotrophicus</name>
    <dbReference type="NCBI Taxonomy" id="482462"/>
    <lineage>
        <taxon>Bacteria</taxon>
        <taxon>Bacillati</taxon>
        <taxon>Actinomycetota</taxon>
        <taxon>Actinomycetes</taxon>
        <taxon>Mycobacteriales</taxon>
        <taxon>Mycobacteriaceae</taxon>
        <taxon>Mycobacterium</taxon>
    </lineage>
</organism>
<evidence type="ECO:0008006" key="4">
    <source>
        <dbReference type="Google" id="ProtNLM"/>
    </source>
</evidence>
<dbReference type="Gene3D" id="1.10.443.10">
    <property type="entry name" value="Intergrase catalytic core"/>
    <property type="match status" value="1"/>
</dbReference>
<name>A0A1Y0CEE8_9MYCO</name>
<dbReference type="GO" id="GO:0006310">
    <property type="term" value="P:DNA recombination"/>
    <property type="evidence" value="ECO:0007669"/>
    <property type="project" value="UniProtKB-KW"/>
</dbReference>